<evidence type="ECO:0000313" key="5">
    <source>
        <dbReference type="Proteomes" id="UP000272025"/>
    </source>
</evidence>
<feature type="coiled-coil region" evidence="1">
    <location>
        <begin position="111"/>
        <end position="138"/>
    </location>
</feature>
<protein>
    <submittedName>
        <fullName evidence="4">DUF1531-domain-containing protein</fullName>
    </submittedName>
</protein>
<gene>
    <name evidence="4" type="ORF">SODALDRAFT_332748</name>
</gene>
<reference evidence="4 5" key="1">
    <citation type="journal article" date="2018" name="Mol. Ecol.">
        <title>The obligate alkalophilic soda-lake fungus Sodiomyces alkalinus has shifted to a protein diet.</title>
        <authorList>
            <person name="Grum-Grzhimaylo A.A."/>
            <person name="Falkoski D.L."/>
            <person name="van den Heuvel J."/>
            <person name="Valero-Jimenez C.A."/>
            <person name="Min B."/>
            <person name="Choi I.G."/>
            <person name="Lipzen A."/>
            <person name="Daum C.G."/>
            <person name="Aanen D.K."/>
            <person name="Tsang A."/>
            <person name="Henrissat B."/>
            <person name="Bilanenko E.N."/>
            <person name="de Vries R.P."/>
            <person name="van Kan J.A.L."/>
            <person name="Grigoriev I.V."/>
            <person name="Debets A.J.M."/>
        </authorList>
    </citation>
    <scope>NUCLEOTIDE SEQUENCE [LARGE SCALE GENOMIC DNA]</scope>
    <source>
        <strain evidence="4 5">F11</strain>
    </source>
</reference>
<keyword evidence="3" id="KW-0472">Membrane</keyword>
<dbReference type="Proteomes" id="UP000272025">
    <property type="component" value="Unassembled WGS sequence"/>
</dbReference>
<dbReference type="AlphaFoldDB" id="A0A3N2PXR4"/>
<keyword evidence="1" id="KW-0175">Coiled coil</keyword>
<dbReference type="GO" id="GO:0015031">
    <property type="term" value="P:protein transport"/>
    <property type="evidence" value="ECO:0007669"/>
    <property type="project" value="TreeGrafter"/>
</dbReference>
<evidence type="ECO:0000256" key="1">
    <source>
        <dbReference type="SAM" id="Coils"/>
    </source>
</evidence>
<name>A0A3N2PXR4_SODAK</name>
<keyword evidence="3" id="KW-0812">Transmembrane</keyword>
<dbReference type="OrthoDB" id="4227028at2759"/>
<dbReference type="InterPro" id="IPR011431">
    <property type="entry name" value="Trafficking_Pga2"/>
</dbReference>
<evidence type="ECO:0000256" key="2">
    <source>
        <dbReference type="SAM" id="MobiDB-lite"/>
    </source>
</evidence>
<dbReference type="EMBL" id="ML119054">
    <property type="protein sequence ID" value="ROT39311.1"/>
    <property type="molecule type" value="Genomic_DNA"/>
</dbReference>
<sequence length="144" mass="16446">MEYVNRSVTNLRASFEDLTPQKIIRLVVIVGAYALLRPYLMKLGGKFQMRGHEAQEEPEDTAAPRAKLTPNDIRGQAGIPEDSDDGEEEEEGAEGPAIATDWGKKARRRQRHVLKELLDAEERRLAELQEDEEDKDIEEFLEKE</sequence>
<dbReference type="RefSeq" id="XP_028467117.1">
    <property type="nucleotide sequence ID" value="XM_028611795.1"/>
</dbReference>
<evidence type="ECO:0000313" key="4">
    <source>
        <dbReference type="EMBL" id="ROT39311.1"/>
    </source>
</evidence>
<keyword evidence="3" id="KW-1133">Transmembrane helix</keyword>
<dbReference type="Pfam" id="PF07543">
    <property type="entry name" value="PGA2"/>
    <property type="match status" value="1"/>
</dbReference>
<keyword evidence="5" id="KW-1185">Reference proteome</keyword>
<dbReference type="GeneID" id="39580273"/>
<dbReference type="PANTHER" id="PTHR28199:SF1">
    <property type="entry name" value="PROCESSING OF GAS1 AND ALP PROTEIN 2"/>
    <property type="match status" value="1"/>
</dbReference>
<accession>A0A3N2PXR4</accession>
<feature type="region of interest" description="Disordered" evidence="2">
    <location>
        <begin position="51"/>
        <end position="107"/>
    </location>
</feature>
<dbReference type="PANTHER" id="PTHR28199">
    <property type="entry name" value="PROCESSING OF GAS1 AND ALP PROTEIN 2"/>
    <property type="match status" value="1"/>
</dbReference>
<feature type="compositionally biased region" description="Acidic residues" evidence="2">
    <location>
        <begin position="81"/>
        <end position="93"/>
    </location>
</feature>
<dbReference type="PIRSF" id="PIRSF022909">
    <property type="entry name" value="UCP022909"/>
    <property type="match status" value="1"/>
</dbReference>
<evidence type="ECO:0000256" key="3">
    <source>
        <dbReference type="SAM" id="Phobius"/>
    </source>
</evidence>
<feature type="transmembrane region" description="Helical" evidence="3">
    <location>
        <begin position="23"/>
        <end position="40"/>
    </location>
</feature>
<dbReference type="STRING" id="1314773.A0A3N2PXR4"/>
<organism evidence="4 5">
    <name type="scientific">Sodiomyces alkalinus (strain CBS 110278 / VKM F-3762 / F11)</name>
    <name type="common">Alkaliphilic filamentous fungus</name>
    <dbReference type="NCBI Taxonomy" id="1314773"/>
    <lineage>
        <taxon>Eukaryota</taxon>
        <taxon>Fungi</taxon>
        <taxon>Dikarya</taxon>
        <taxon>Ascomycota</taxon>
        <taxon>Pezizomycotina</taxon>
        <taxon>Sordariomycetes</taxon>
        <taxon>Hypocreomycetidae</taxon>
        <taxon>Glomerellales</taxon>
        <taxon>Plectosphaerellaceae</taxon>
        <taxon>Sodiomyces</taxon>
    </lineage>
</organism>
<proteinExistence type="predicted"/>